<dbReference type="InterPro" id="IPR012290">
    <property type="entry name" value="Fibrinogen_a/b/g_coil_dom"/>
</dbReference>
<evidence type="ECO:0000256" key="1">
    <source>
        <dbReference type="ARBA" id="ARBA00004613"/>
    </source>
</evidence>
<dbReference type="GO" id="GO:0005102">
    <property type="term" value="F:signaling receptor binding"/>
    <property type="evidence" value="ECO:0007669"/>
    <property type="project" value="InterPro"/>
</dbReference>
<dbReference type="Pfam" id="PF08702">
    <property type="entry name" value="Fib_alpha"/>
    <property type="match status" value="1"/>
</dbReference>
<evidence type="ECO:0000313" key="11">
    <source>
        <dbReference type="Proteomes" id="UP000465112"/>
    </source>
</evidence>
<dbReference type="EMBL" id="VHII01000014">
    <property type="protein sequence ID" value="KAF1380921.1"/>
    <property type="molecule type" value="Genomic_DNA"/>
</dbReference>
<dbReference type="PANTHER" id="PTHR47221:SF6">
    <property type="entry name" value="FIBRINOGEN ALPHA CHAIN"/>
    <property type="match status" value="1"/>
</dbReference>
<dbReference type="SUPFAM" id="SSF58010">
    <property type="entry name" value="Fibrinogen coiled-coil and central regions"/>
    <property type="match status" value="1"/>
</dbReference>
<dbReference type="AlphaFoldDB" id="A0A6A5DZK1"/>
<evidence type="ECO:0000256" key="5">
    <source>
        <dbReference type="ARBA" id="ARBA00023054"/>
    </source>
</evidence>
<name>A0A6A5DZK1_PERFL</name>
<dbReference type="GO" id="GO:0042730">
    <property type="term" value="P:fibrinolysis"/>
    <property type="evidence" value="ECO:0007669"/>
    <property type="project" value="TreeGrafter"/>
</dbReference>
<dbReference type="GO" id="GO:0034116">
    <property type="term" value="P:positive regulation of heterotypic cell-cell adhesion"/>
    <property type="evidence" value="ECO:0007669"/>
    <property type="project" value="TreeGrafter"/>
</dbReference>
<proteinExistence type="predicted"/>
<evidence type="ECO:0000256" key="4">
    <source>
        <dbReference type="ARBA" id="ARBA00022729"/>
    </source>
</evidence>
<dbReference type="OrthoDB" id="9945370at2759"/>
<keyword evidence="2" id="KW-0964">Secreted</keyword>
<keyword evidence="5" id="KW-0175">Coiled coil</keyword>
<dbReference type="GO" id="GO:0051258">
    <property type="term" value="P:protein polymerization"/>
    <property type="evidence" value="ECO:0007669"/>
    <property type="project" value="InterPro"/>
</dbReference>
<comment type="caution">
    <text evidence="10">The sequence shown here is derived from an EMBL/GenBank/DDBJ whole genome shotgun (WGS) entry which is preliminary data.</text>
</comment>
<dbReference type="Gene3D" id="1.20.5.50">
    <property type="match status" value="1"/>
</dbReference>
<evidence type="ECO:0000259" key="9">
    <source>
        <dbReference type="SMART" id="SM01212"/>
    </source>
</evidence>
<keyword evidence="7" id="KW-1015">Disulfide bond</keyword>
<accession>A0A6A5DZK1</accession>
<dbReference type="PANTHER" id="PTHR47221">
    <property type="entry name" value="FIBRINOGEN ALPHA CHAIN"/>
    <property type="match status" value="1"/>
</dbReference>
<keyword evidence="3" id="KW-0356">Hemostasis</keyword>
<dbReference type="GO" id="GO:0070527">
    <property type="term" value="P:platelet aggregation"/>
    <property type="evidence" value="ECO:0007669"/>
    <property type="project" value="TreeGrafter"/>
</dbReference>
<dbReference type="GO" id="GO:0030674">
    <property type="term" value="F:protein-macromolecule adaptor activity"/>
    <property type="evidence" value="ECO:0007669"/>
    <property type="project" value="TreeGrafter"/>
</dbReference>
<dbReference type="SMART" id="SM01212">
    <property type="entry name" value="Fib_alpha"/>
    <property type="match status" value="1"/>
</dbReference>
<reference evidence="10 11" key="1">
    <citation type="submission" date="2019-06" db="EMBL/GenBank/DDBJ databases">
        <title>A chromosome-scale genome assembly of the European perch, Perca fluviatilis.</title>
        <authorList>
            <person name="Roques C."/>
            <person name="Zahm M."/>
            <person name="Cabau C."/>
            <person name="Klopp C."/>
            <person name="Bouchez O."/>
            <person name="Donnadieu C."/>
            <person name="Kuhl H."/>
            <person name="Gislard M."/>
            <person name="Guendouz S."/>
            <person name="Journot L."/>
            <person name="Haffray P."/>
            <person name="Bestin A."/>
            <person name="Morvezen R."/>
            <person name="Feron R."/>
            <person name="Wen M."/>
            <person name="Jouanno E."/>
            <person name="Herpin A."/>
            <person name="Schartl M."/>
            <person name="Postlethwait J."/>
            <person name="Schaerlinger B."/>
            <person name="Chardard D."/>
            <person name="Lecocq T."/>
            <person name="Poncet C."/>
            <person name="Jaffrelo L."/>
            <person name="Lampietro C."/>
            <person name="Guiguen Y."/>
        </authorList>
    </citation>
    <scope>NUCLEOTIDE SEQUENCE [LARGE SCALE GENOMIC DNA]</scope>
    <source>
        <tissue evidence="10">Blood</tissue>
    </source>
</reference>
<keyword evidence="11" id="KW-1185">Reference proteome</keyword>
<comment type="subcellular location">
    <subcellularLocation>
        <location evidence="1">Secreted</location>
    </subcellularLocation>
</comment>
<sequence length="246" mass="27715">MADSHPVRPQHSGIKAVGDTRRAALCSDDDWVSKCPSGCRLQGLISQMESKAERKLRKVCTTAKMYEDAAEKSMATMTRVYGYNRRVIANALVSERTFVERAQGLAGNLTSLRKRSSRMSRKLVELHGIVRKQMEDLYRTEVDVDMKLRACHGSCQAVLPFSVDDLGYQTLQMDMDEMERALNQRRKAAPPPEHIPRIKLQPVDVSPARSAECKSIPTVWRELLTQFEDLGANRVVLEALDPAELD</sequence>
<keyword evidence="4" id="KW-0732">Signal</keyword>
<dbReference type="GO" id="GO:0072377">
    <property type="term" value="P:blood coagulation, common pathway"/>
    <property type="evidence" value="ECO:0007669"/>
    <property type="project" value="TreeGrafter"/>
</dbReference>
<dbReference type="Proteomes" id="UP000465112">
    <property type="component" value="Chromosome 14"/>
</dbReference>
<evidence type="ECO:0000256" key="8">
    <source>
        <dbReference type="ARBA" id="ARBA00025974"/>
    </source>
</evidence>
<evidence type="ECO:0000256" key="3">
    <source>
        <dbReference type="ARBA" id="ARBA00022696"/>
    </source>
</evidence>
<evidence type="ECO:0000256" key="6">
    <source>
        <dbReference type="ARBA" id="ARBA00023084"/>
    </source>
</evidence>
<evidence type="ECO:0000256" key="7">
    <source>
        <dbReference type="ARBA" id="ARBA00023157"/>
    </source>
</evidence>
<dbReference type="GO" id="GO:0005201">
    <property type="term" value="F:extracellular matrix structural constituent"/>
    <property type="evidence" value="ECO:0007669"/>
    <property type="project" value="TreeGrafter"/>
</dbReference>
<gene>
    <name evidence="10" type="ORF">PFLUV_G00169090</name>
</gene>
<protein>
    <recommendedName>
        <fullName evidence="9">Fibrinogen alpha/beta/gamma chain coiled coil domain-containing protein</fullName>
    </recommendedName>
</protein>
<evidence type="ECO:0000313" key="10">
    <source>
        <dbReference type="EMBL" id="KAF1380921.1"/>
    </source>
</evidence>
<feature type="domain" description="Fibrinogen alpha/beta/gamma chain coiled coil" evidence="9">
    <location>
        <begin position="19"/>
        <end position="163"/>
    </location>
</feature>
<comment type="subunit">
    <text evidence="8">Heterohexamer; disulfide linked. Contains 2 sets of 3 non-identical chains (alpha, beta and gamma). The 2 heterotrimers are in head to head conformation with the N-termini in a small central domain.</text>
</comment>
<dbReference type="GO" id="GO:0005577">
    <property type="term" value="C:fibrinogen complex"/>
    <property type="evidence" value="ECO:0007669"/>
    <property type="project" value="InterPro"/>
</dbReference>
<keyword evidence="6" id="KW-0094">Blood coagulation</keyword>
<organism evidence="10 11">
    <name type="scientific">Perca fluviatilis</name>
    <name type="common">European perch</name>
    <dbReference type="NCBI Taxonomy" id="8168"/>
    <lineage>
        <taxon>Eukaryota</taxon>
        <taxon>Metazoa</taxon>
        <taxon>Chordata</taxon>
        <taxon>Craniata</taxon>
        <taxon>Vertebrata</taxon>
        <taxon>Euteleostomi</taxon>
        <taxon>Actinopterygii</taxon>
        <taxon>Neopterygii</taxon>
        <taxon>Teleostei</taxon>
        <taxon>Neoteleostei</taxon>
        <taxon>Acanthomorphata</taxon>
        <taxon>Eupercaria</taxon>
        <taxon>Perciformes</taxon>
        <taxon>Percoidei</taxon>
        <taxon>Percidae</taxon>
        <taxon>Percinae</taxon>
        <taxon>Perca</taxon>
    </lineage>
</organism>
<evidence type="ECO:0000256" key="2">
    <source>
        <dbReference type="ARBA" id="ARBA00022525"/>
    </source>
</evidence>
<dbReference type="InterPro" id="IPR037579">
    <property type="entry name" value="FIB_ANG-like"/>
</dbReference>